<dbReference type="InterPro" id="IPR020843">
    <property type="entry name" value="ER"/>
</dbReference>
<dbReference type="InterPro" id="IPR011032">
    <property type="entry name" value="GroES-like_sf"/>
</dbReference>
<name>A0A2V3UTT0_9SPHN</name>
<sequence length="341" mass="36254">MATMRSVVLKAPIDGLPQPDDFVIVERAIPALEDQQFLIEHRIASVDPGVRSRLHATGASYAPPIPPGGTMDGFMVGLVTESRNDRFPVGTWVTGSGGWTTHSIGNGRGYVMPIADNGLPRTLWLGVLGIPGMTSWFGMKRVGEFREGAHVLISSAAGVVGATAGQLAKDWGAASVTGIAGGKEKCDWLVEACGFDAAIDYKAEGDLGAAIAAACPKGVDIFFDNVGNAMIDTVLPLMRLHGRIVMSGQVADYNVPQGERTGITNTGEMIAKRLTMRGILVFDDIPHFAEAQAAMGQMIRDGKLIYREELYDGLEAMPEAFCGLFTGASFGRRLVRLGDIG</sequence>
<organism evidence="3 4">
    <name type="scientific">Blastomonas natatoria</name>
    <dbReference type="NCBI Taxonomy" id="34015"/>
    <lineage>
        <taxon>Bacteria</taxon>
        <taxon>Pseudomonadati</taxon>
        <taxon>Pseudomonadota</taxon>
        <taxon>Alphaproteobacteria</taxon>
        <taxon>Sphingomonadales</taxon>
        <taxon>Sphingomonadaceae</taxon>
        <taxon>Blastomonas</taxon>
    </lineage>
</organism>
<dbReference type="Proteomes" id="UP000248014">
    <property type="component" value="Unassembled WGS sequence"/>
</dbReference>
<dbReference type="Gene3D" id="3.40.50.720">
    <property type="entry name" value="NAD(P)-binding Rossmann-like Domain"/>
    <property type="match status" value="1"/>
</dbReference>
<evidence type="ECO:0000256" key="1">
    <source>
        <dbReference type="ARBA" id="ARBA00023002"/>
    </source>
</evidence>
<feature type="domain" description="Enoyl reductase (ER)" evidence="2">
    <location>
        <begin position="15"/>
        <end position="306"/>
    </location>
</feature>
<evidence type="ECO:0000313" key="3">
    <source>
        <dbReference type="EMBL" id="PXW71676.1"/>
    </source>
</evidence>
<dbReference type="InterPro" id="IPR013149">
    <property type="entry name" value="ADH-like_C"/>
</dbReference>
<dbReference type="RefSeq" id="WP_244181942.1">
    <property type="nucleotide sequence ID" value="NZ_QJJM01000012.1"/>
</dbReference>
<dbReference type="SUPFAM" id="SSF50129">
    <property type="entry name" value="GroES-like"/>
    <property type="match status" value="1"/>
</dbReference>
<evidence type="ECO:0000259" key="2">
    <source>
        <dbReference type="SMART" id="SM00829"/>
    </source>
</evidence>
<dbReference type="SMART" id="SM00829">
    <property type="entry name" value="PKS_ER"/>
    <property type="match status" value="1"/>
</dbReference>
<dbReference type="PANTHER" id="PTHR43205:SF7">
    <property type="entry name" value="PROSTAGLANDIN REDUCTASE 1"/>
    <property type="match status" value="1"/>
</dbReference>
<keyword evidence="4" id="KW-1185">Reference proteome</keyword>
<comment type="caution">
    <text evidence="3">The sequence shown here is derived from an EMBL/GenBank/DDBJ whole genome shotgun (WGS) entry which is preliminary data.</text>
</comment>
<dbReference type="InterPro" id="IPR045010">
    <property type="entry name" value="MDR_fam"/>
</dbReference>
<dbReference type="EMBL" id="QJJM01000012">
    <property type="protein sequence ID" value="PXW71676.1"/>
    <property type="molecule type" value="Genomic_DNA"/>
</dbReference>
<evidence type="ECO:0000313" key="4">
    <source>
        <dbReference type="Proteomes" id="UP000248014"/>
    </source>
</evidence>
<dbReference type="CDD" id="cd05288">
    <property type="entry name" value="PGDH"/>
    <property type="match status" value="1"/>
</dbReference>
<accession>A0A2V3UTT0</accession>
<proteinExistence type="predicted"/>
<dbReference type="InterPro" id="IPR041694">
    <property type="entry name" value="ADH_N_2"/>
</dbReference>
<dbReference type="Pfam" id="PF16884">
    <property type="entry name" value="ADH_N_2"/>
    <property type="match status" value="1"/>
</dbReference>
<dbReference type="SUPFAM" id="SSF51735">
    <property type="entry name" value="NAD(P)-binding Rossmann-fold domains"/>
    <property type="match status" value="1"/>
</dbReference>
<dbReference type="PANTHER" id="PTHR43205">
    <property type="entry name" value="PROSTAGLANDIN REDUCTASE"/>
    <property type="match status" value="1"/>
</dbReference>
<keyword evidence="1" id="KW-0560">Oxidoreductase</keyword>
<dbReference type="GO" id="GO:0016628">
    <property type="term" value="F:oxidoreductase activity, acting on the CH-CH group of donors, NAD or NADP as acceptor"/>
    <property type="evidence" value="ECO:0007669"/>
    <property type="project" value="InterPro"/>
</dbReference>
<reference evidence="3 4" key="1">
    <citation type="submission" date="2018-05" db="EMBL/GenBank/DDBJ databases">
        <title>Genomic Encyclopedia of Type Strains, Phase IV (KMG-IV): sequencing the most valuable type-strain genomes for metagenomic binning, comparative biology and taxonomic classification.</title>
        <authorList>
            <person name="Goeker M."/>
        </authorList>
    </citation>
    <scope>NUCLEOTIDE SEQUENCE [LARGE SCALE GENOMIC DNA]</scope>
    <source>
        <strain evidence="3 4">DSM 3183</strain>
    </source>
</reference>
<dbReference type="Gene3D" id="3.90.180.10">
    <property type="entry name" value="Medium-chain alcohol dehydrogenases, catalytic domain"/>
    <property type="match status" value="1"/>
</dbReference>
<dbReference type="FunFam" id="3.40.50.720:FF:000121">
    <property type="entry name" value="Prostaglandin reductase 2"/>
    <property type="match status" value="1"/>
</dbReference>
<dbReference type="Pfam" id="PF00107">
    <property type="entry name" value="ADH_zinc_N"/>
    <property type="match status" value="1"/>
</dbReference>
<protein>
    <recommendedName>
        <fullName evidence="2">Enoyl reductase (ER) domain-containing protein</fullName>
    </recommendedName>
</protein>
<dbReference type="InterPro" id="IPR036291">
    <property type="entry name" value="NAD(P)-bd_dom_sf"/>
</dbReference>
<gene>
    <name evidence="3" type="ORF">C7451_112120</name>
</gene>
<dbReference type="AlphaFoldDB" id="A0A2V3UTT0"/>